<comment type="caution">
    <text evidence="2">The sequence shown here is derived from an EMBL/GenBank/DDBJ whole genome shotgun (WGS) entry which is preliminary data.</text>
</comment>
<dbReference type="InterPro" id="IPR050126">
    <property type="entry name" value="Ap4A_hydrolase"/>
</dbReference>
<accession>A0A090Z5D1</accession>
<reference evidence="3 5" key="2">
    <citation type="submission" date="2019-11" db="EMBL/GenBank/DDBJ databases">
        <title>Draft genome sequences of five Paenibacillus species of dairy origin.</title>
        <authorList>
            <person name="Olajide A.M."/>
            <person name="Chen S."/>
            <person name="Lapointe G."/>
        </authorList>
    </citation>
    <scope>NUCLEOTIDE SEQUENCE [LARGE SCALE GENOMIC DNA]</scope>
    <source>
        <strain evidence="3 5">3CT49</strain>
    </source>
</reference>
<dbReference type="AlphaFoldDB" id="A0A090Z5D1"/>
<dbReference type="RefSeq" id="WP_051985704.1">
    <property type="nucleotide sequence ID" value="NZ_BGML01000012.1"/>
</dbReference>
<protein>
    <submittedName>
        <fullName evidence="2">Calcineurin-like phosphoesterase family protein</fullName>
    </submittedName>
    <submittedName>
        <fullName evidence="3">Ser/Thr protein phosphatase</fullName>
    </submittedName>
</protein>
<dbReference type="Proteomes" id="UP000442469">
    <property type="component" value="Unassembled WGS sequence"/>
</dbReference>
<evidence type="ECO:0000313" key="2">
    <source>
        <dbReference type="EMBL" id="KFN06494.1"/>
    </source>
</evidence>
<keyword evidence="4" id="KW-1185">Reference proteome</keyword>
<dbReference type="Pfam" id="PF00149">
    <property type="entry name" value="Metallophos"/>
    <property type="match status" value="1"/>
</dbReference>
<reference evidence="2 4" key="1">
    <citation type="submission" date="2014-04" db="EMBL/GenBank/DDBJ databases">
        <authorList>
            <person name="Bishop-Lilly K.A."/>
            <person name="Broomall S.M."/>
            <person name="Chain P.S."/>
            <person name="Chertkov O."/>
            <person name="Coyne S.R."/>
            <person name="Daligault H.E."/>
            <person name="Davenport K.W."/>
            <person name="Erkkila T."/>
            <person name="Frey K.G."/>
            <person name="Gibbons H.S."/>
            <person name="Gu W."/>
            <person name="Jaissle J."/>
            <person name="Johnson S.L."/>
            <person name="Koroleva G.I."/>
            <person name="Ladner J.T."/>
            <person name="Lo C.-C."/>
            <person name="Minogue T.D."/>
            <person name="Munk C."/>
            <person name="Palacios G.F."/>
            <person name="Redden C.L."/>
            <person name="Rosenzweig C.N."/>
            <person name="Scholz M.B."/>
            <person name="Teshima H."/>
            <person name="Xu Y."/>
        </authorList>
    </citation>
    <scope>NUCLEOTIDE SEQUENCE [LARGE SCALE GENOMIC DNA]</scope>
    <source>
        <strain evidence="2 4">8244</strain>
    </source>
</reference>
<dbReference type="Proteomes" id="UP000029278">
    <property type="component" value="Unassembled WGS sequence"/>
</dbReference>
<dbReference type="PATRIC" id="fig|44252.3.peg.4106"/>
<dbReference type="SUPFAM" id="SSF56300">
    <property type="entry name" value="Metallo-dependent phosphatases"/>
    <property type="match status" value="1"/>
</dbReference>
<sequence length="262" mass="30835">MAYIYALSDIHGHLDIFRETLKNVDLESKNNKLILLGDYIDRGDKSCETLYFIKQLCEKYPGKVIPLLGNHEVMFLEDLNSLYPDGEFSEIIKYISEDEYNAISKKCENVSNELTKMCMIYKYVTDLIKSKHKTLIAWLRKLPLYYETEDQIFVHAGIDEEAEEYWKVGTSEEYFTWKYPPVFGTFYKDIIAGHTHTSEIANDKDFHSVYWDRQSHFYIDGATVISKFIPLLKYDIIAKEYSSFEKVTQDDGSFVWREYAIK</sequence>
<feature type="domain" description="Calcineurin-like phosphoesterase" evidence="1">
    <location>
        <begin position="4"/>
        <end position="197"/>
    </location>
</feature>
<dbReference type="PANTHER" id="PTHR42850:SF4">
    <property type="entry name" value="ZINC-DEPENDENT ENDOPOLYPHOSPHATASE"/>
    <property type="match status" value="1"/>
</dbReference>
<dbReference type="EMBL" id="WNZZ01000020">
    <property type="protein sequence ID" value="MUG25004.1"/>
    <property type="molecule type" value="Genomic_DNA"/>
</dbReference>
<dbReference type="PANTHER" id="PTHR42850">
    <property type="entry name" value="METALLOPHOSPHOESTERASE"/>
    <property type="match status" value="1"/>
</dbReference>
<dbReference type="InterPro" id="IPR029052">
    <property type="entry name" value="Metallo-depent_PP-like"/>
</dbReference>
<evidence type="ECO:0000313" key="4">
    <source>
        <dbReference type="Proteomes" id="UP000029278"/>
    </source>
</evidence>
<dbReference type="Gene3D" id="3.60.21.10">
    <property type="match status" value="1"/>
</dbReference>
<dbReference type="GO" id="GO:0005737">
    <property type="term" value="C:cytoplasm"/>
    <property type="evidence" value="ECO:0007669"/>
    <property type="project" value="TreeGrafter"/>
</dbReference>
<dbReference type="STRING" id="44252.DJ90_4132"/>
<dbReference type="EMBL" id="JMQA01000037">
    <property type="protein sequence ID" value="KFN06494.1"/>
    <property type="molecule type" value="Genomic_DNA"/>
</dbReference>
<gene>
    <name evidence="2" type="ORF">DJ90_4132</name>
    <name evidence="3" type="ORF">GNQ08_21805</name>
</gene>
<dbReference type="OrthoDB" id="384253at2"/>
<proteinExistence type="predicted"/>
<evidence type="ECO:0000313" key="5">
    <source>
        <dbReference type="Proteomes" id="UP000442469"/>
    </source>
</evidence>
<dbReference type="GO" id="GO:0110154">
    <property type="term" value="P:RNA decapping"/>
    <property type="evidence" value="ECO:0007669"/>
    <property type="project" value="TreeGrafter"/>
</dbReference>
<dbReference type="GO" id="GO:0008803">
    <property type="term" value="F:bis(5'-nucleosyl)-tetraphosphatase (symmetrical) activity"/>
    <property type="evidence" value="ECO:0007669"/>
    <property type="project" value="TreeGrafter"/>
</dbReference>
<dbReference type="GeneID" id="77009524"/>
<evidence type="ECO:0000259" key="1">
    <source>
        <dbReference type="Pfam" id="PF00149"/>
    </source>
</evidence>
<evidence type="ECO:0000313" key="3">
    <source>
        <dbReference type="EMBL" id="MUG25004.1"/>
    </source>
</evidence>
<dbReference type="GO" id="GO:0016791">
    <property type="term" value="F:phosphatase activity"/>
    <property type="evidence" value="ECO:0007669"/>
    <property type="project" value="TreeGrafter"/>
</dbReference>
<name>A0A090Z5D1_PAEMA</name>
<dbReference type="InterPro" id="IPR004843">
    <property type="entry name" value="Calcineurin-like_PHP"/>
</dbReference>
<organism evidence="2 4">
    <name type="scientific">Paenibacillus macerans</name>
    <name type="common">Bacillus macerans</name>
    <dbReference type="NCBI Taxonomy" id="44252"/>
    <lineage>
        <taxon>Bacteria</taxon>
        <taxon>Bacillati</taxon>
        <taxon>Bacillota</taxon>
        <taxon>Bacilli</taxon>
        <taxon>Bacillales</taxon>
        <taxon>Paenibacillaceae</taxon>
        <taxon>Paenibacillus</taxon>
    </lineage>
</organism>
<dbReference type="HOGENOM" id="CLU_023125_4_0_9"/>